<protein>
    <recommendedName>
        <fullName evidence="1">Reverse transcriptase domain-containing protein</fullName>
    </recommendedName>
</protein>
<dbReference type="PANTHER" id="PTHR21301:SF10">
    <property type="entry name" value="REVERSE TRANSCRIPTASE DOMAIN-CONTAINING PROTEIN"/>
    <property type="match status" value="1"/>
</dbReference>
<dbReference type="InterPro" id="IPR000477">
    <property type="entry name" value="RT_dom"/>
</dbReference>
<dbReference type="PANTHER" id="PTHR21301">
    <property type="entry name" value="REVERSE TRANSCRIPTASE"/>
    <property type="match status" value="1"/>
</dbReference>
<sequence>MNVHFFFNNSYYRQVHGIAMGSPLGPILAEFFLAKLENGKLKDIIKEFDIYYRYVDDTFILADGNVNIDELLLKFNNNIYPSLTFTCELNIIALNSAVNGRLNGGVVRISLASKIVWSSPLLIQIKYHCGNIFRRNRCDSLIIFLTQKVQIPFFYFIWK</sequence>
<organism evidence="2 3">
    <name type="scientific">Trichobilharzia regenti</name>
    <name type="common">Nasal bird schistosome</name>
    <dbReference type="NCBI Taxonomy" id="157069"/>
    <lineage>
        <taxon>Eukaryota</taxon>
        <taxon>Metazoa</taxon>
        <taxon>Spiralia</taxon>
        <taxon>Lophotrochozoa</taxon>
        <taxon>Platyhelminthes</taxon>
        <taxon>Trematoda</taxon>
        <taxon>Digenea</taxon>
        <taxon>Strigeidida</taxon>
        <taxon>Schistosomatoidea</taxon>
        <taxon>Schistosomatidae</taxon>
        <taxon>Trichobilharzia</taxon>
    </lineage>
</organism>
<dbReference type="PROSITE" id="PS50878">
    <property type="entry name" value="RT_POL"/>
    <property type="match status" value="1"/>
</dbReference>
<feature type="domain" description="Reverse transcriptase" evidence="1">
    <location>
        <begin position="1"/>
        <end position="122"/>
    </location>
</feature>
<reference evidence="2" key="1">
    <citation type="submission" date="2022-06" db="EMBL/GenBank/DDBJ databases">
        <authorList>
            <person name="Berger JAMES D."/>
            <person name="Berger JAMES D."/>
        </authorList>
    </citation>
    <scope>NUCLEOTIDE SEQUENCE [LARGE SCALE GENOMIC DNA]</scope>
</reference>
<dbReference type="Proteomes" id="UP000050795">
    <property type="component" value="Unassembled WGS sequence"/>
</dbReference>
<keyword evidence="2" id="KW-1185">Reference proteome</keyword>
<reference evidence="3" key="2">
    <citation type="submission" date="2023-11" db="UniProtKB">
        <authorList>
            <consortium name="WormBaseParasite"/>
        </authorList>
    </citation>
    <scope>IDENTIFICATION</scope>
</reference>
<accession>A0AA85KBW2</accession>
<evidence type="ECO:0000259" key="1">
    <source>
        <dbReference type="PROSITE" id="PS50878"/>
    </source>
</evidence>
<dbReference type="WBParaSite" id="TREG1_78780.1">
    <property type="protein sequence ID" value="TREG1_78780.1"/>
    <property type="gene ID" value="TREG1_78780"/>
</dbReference>
<evidence type="ECO:0000313" key="3">
    <source>
        <dbReference type="WBParaSite" id="TREG1_78780.1"/>
    </source>
</evidence>
<evidence type="ECO:0000313" key="2">
    <source>
        <dbReference type="Proteomes" id="UP000050795"/>
    </source>
</evidence>
<name>A0AA85KBW2_TRIRE</name>
<proteinExistence type="predicted"/>
<dbReference type="AlphaFoldDB" id="A0AA85KBW2"/>